<organism evidence="1 2">
    <name type="scientific">Streptomyces achmelvichensis</name>
    <dbReference type="NCBI Taxonomy" id="3134111"/>
    <lineage>
        <taxon>Bacteria</taxon>
        <taxon>Bacillati</taxon>
        <taxon>Actinomycetota</taxon>
        <taxon>Actinomycetes</taxon>
        <taxon>Kitasatosporales</taxon>
        <taxon>Streptomycetaceae</taxon>
        <taxon>Streptomyces</taxon>
    </lineage>
</organism>
<comment type="caution">
    <text evidence="1">The sequence shown here is derived from an EMBL/GenBank/DDBJ whole genome shotgun (WGS) entry which is preliminary data.</text>
</comment>
<keyword evidence="2" id="KW-1185">Reference proteome</keyword>
<name>A0ACC6Q8J8_9ACTN</name>
<dbReference type="Proteomes" id="UP001377168">
    <property type="component" value="Unassembled WGS sequence"/>
</dbReference>
<evidence type="ECO:0000313" key="1">
    <source>
        <dbReference type="EMBL" id="MEJ8639896.1"/>
    </source>
</evidence>
<reference evidence="1" key="1">
    <citation type="submission" date="2024-03" db="EMBL/GenBank/DDBJ databases">
        <title>Novel Streptomyces species of biotechnological and ecological value are a feature of Machair soil.</title>
        <authorList>
            <person name="Prole J.R."/>
            <person name="Goodfellow M."/>
            <person name="Allenby N."/>
            <person name="Ward A.C."/>
        </authorList>
    </citation>
    <scope>NUCLEOTIDE SEQUENCE</scope>
    <source>
        <strain evidence="1">MS2.AVA.5</strain>
    </source>
</reference>
<gene>
    <name evidence="1" type="ORF">WKI67_42015</name>
</gene>
<proteinExistence type="predicted"/>
<evidence type="ECO:0000313" key="2">
    <source>
        <dbReference type="Proteomes" id="UP001377168"/>
    </source>
</evidence>
<accession>A0ACC6Q8J8</accession>
<sequence length="421" mass="46932">MSIFMPQRRSFLALATVGAVMCTAGFVPSASQAASGNGQQVNSYAVTHGLTATDVKSINALNRSALALGQPGKPSAELPPNGRAFTPVPRVADDRETPPAEPLGRMPDPYQAHGGRATTIVNNYIRKWQQVYSHRDGRPQQMTEEQRARLSYGCVGVTWINSGPYPTNNLAFAYFDENKYMNDLRNTRPRPNETQAEFEGRIAKSSFDEGKGFKRARDVASVMNKALENSHDEGTYINNLKKELSNKNDALLAEDSRSNFYSALRNTPSFRERDGGNYDPSKMKAVIYSKHFWSGQDQRASSDKRKYGDPNAFRPNQGTGLVDMSKDRNVPRSPAKPGESWINFDYGWFGAQTEADADKTIWTHGNHYHAPNSDIGPMNVYESKFRNWSSGYADFDRGTYVITFVPKGWNTAPAKVKQGWP</sequence>
<protein>
    <submittedName>
        <fullName evidence="1">Protein-glutamine gamma-glutamyltransferase</fullName>
    </submittedName>
</protein>
<dbReference type="EMBL" id="JBBKAJ010000028">
    <property type="protein sequence ID" value="MEJ8639896.1"/>
    <property type="molecule type" value="Genomic_DNA"/>
</dbReference>